<sequence>MDSWRRDYLDEALVLARVGEHDEAAAMLRSHVDHRAGWDDRAPELAFLLRDEEMLRRLAARSDLAVVRLAELLIAARGVEAAEAEIEALPVHEWRSPPRISFARALARTGHVERALAIARETTAAGDLRLTLRGEELLADLHGDRGDLDALREAYEKHRSSAAGNVLARLLWERGDREAVRRLAMRRVSAARELLVRPAAEAADHRTLLDLVYLGSRTARGALIPLLDRLGDRSLLTALAHATDDRDPHASDVHEDWALAEALLRHGLDEEALPVLRATVPQYAFGNDQRRLAELTDARELYRHLWKMRYGALTGVPEEALTWVALAIGSGVLGNAAYSALSAAVSGLWQRVAARGEAAHDAPAPEPSAGRHTAREAFDAACVAIHDHCAEIEVPVPDFAAMSCEYHTTNGRWMFVFREQDGHRRRFLVTVRPPRHDGRTVVTMAAPEWRG</sequence>
<dbReference type="OrthoDB" id="9791657at2"/>
<accession>A0A2T0RH91</accession>
<dbReference type="AlphaFoldDB" id="A0A2T0RH91"/>
<dbReference type="RefSeq" id="WP_106130536.1">
    <property type="nucleotide sequence ID" value="NZ_PVZG01000023.1"/>
</dbReference>
<evidence type="ECO:0000313" key="2">
    <source>
        <dbReference type="Proteomes" id="UP000239209"/>
    </source>
</evidence>
<proteinExistence type="predicted"/>
<comment type="caution">
    <text evidence="1">The sequence shown here is derived from an EMBL/GenBank/DDBJ whole genome shotgun (WGS) entry which is preliminary data.</text>
</comment>
<reference evidence="1 2" key="1">
    <citation type="submission" date="2018-03" db="EMBL/GenBank/DDBJ databases">
        <title>Genomic Encyclopedia of Archaeal and Bacterial Type Strains, Phase II (KMG-II): from individual species to whole genera.</title>
        <authorList>
            <person name="Goeker M."/>
        </authorList>
    </citation>
    <scope>NUCLEOTIDE SEQUENCE [LARGE SCALE GENOMIC DNA]</scope>
    <source>
        <strain evidence="1 2">DSM 45348</strain>
    </source>
</reference>
<gene>
    <name evidence="1" type="ORF">CLV70_12342</name>
</gene>
<name>A0A2T0RH91_9ACTN</name>
<evidence type="ECO:0000313" key="1">
    <source>
        <dbReference type="EMBL" id="PRY20574.1"/>
    </source>
</evidence>
<organism evidence="1 2">
    <name type="scientific">Pseudosporangium ferrugineum</name>
    <dbReference type="NCBI Taxonomy" id="439699"/>
    <lineage>
        <taxon>Bacteria</taxon>
        <taxon>Bacillati</taxon>
        <taxon>Actinomycetota</taxon>
        <taxon>Actinomycetes</taxon>
        <taxon>Micromonosporales</taxon>
        <taxon>Micromonosporaceae</taxon>
        <taxon>Pseudosporangium</taxon>
    </lineage>
</organism>
<keyword evidence="2" id="KW-1185">Reference proteome</keyword>
<protein>
    <submittedName>
        <fullName evidence="1">Uncharacterized protein</fullName>
    </submittedName>
</protein>
<dbReference type="Proteomes" id="UP000239209">
    <property type="component" value="Unassembled WGS sequence"/>
</dbReference>
<dbReference type="EMBL" id="PVZG01000023">
    <property type="protein sequence ID" value="PRY20574.1"/>
    <property type="molecule type" value="Genomic_DNA"/>
</dbReference>